<organism evidence="2 3">
    <name type="scientific">Streptodolium elevatio</name>
    <dbReference type="NCBI Taxonomy" id="3157996"/>
    <lineage>
        <taxon>Bacteria</taxon>
        <taxon>Bacillati</taxon>
        <taxon>Actinomycetota</taxon>
        <taxon>Actinomycetes</taxon>
        <taxon>Kitasatosporales</taxon>
        <taxon>Streptomycetaceae</taxon>
        <taxon>Streptodolium</taxon>
    </lineage>
</organism>
<feature type="transmembrane region" description="Helical" evidence="1">
    <location>
        <begin position="119"/>
        <end position="140"/>
    </location>
</feature>
<protein>
    <submittedName>
        <fullName evidence="2">Uncharacterized protein</fullName>
    </submittedName>
</protein>
<dbReference type="RefSeq" id="WP_358363820.1">
    <property type="nucleotide sequence ID" value="NZ_JBEZFP010000187.1"/>
</dbReference>
<feature type="transmembrane region" description="Helical" evidence="1">
    <location>
        <begin position="528"/>
        <end position="545"/>
    </location>
</feature>
<gene>
    <name evidence="2" type="ORF">AB0C36_39730</name>
</gene>
<keyword evidence="1" id="KW-1133">Transmembrane helix</keyword>
<dbReference type="EMBL" id="JBEZFP010000187">
    <property type="protein sequence ID" value="MEU8139613.1"/>
    <property type="molecule type" value="Genomic_DNA"/>
</dbReference>
<name>A0ABV3DV39_9ACTN</name>
<evidence type="ECO:0000313" key="2">
    <source>
        <dbReference type="EMBL" id="MEU8139613.1"/>
    </source>
</evidence>
<sequence length="546" mass="58044">MREHLALPDEGKPDGVRPWTASGADAWAAVRPHWFLRVWWPAAAVVAVGFTVLSTAVPQSCGAGGPCAPDTSAPVMFALMVVYVVSLVRLPWMATLCAPALAIAAALTDPMTDEGAWRWWLLAGALLWGFAAHTAALLVARRRGRLFAADGLDIAAVPSGRWDRKASLRTAGLAGVLLTAAGVSAAGGAADRPDRADAAVVAHDSSLVGRDGRFGAFVDPDVDPDVDPNPYQEPPPAALEDWYRQQNQATEQRVQITVLESAITAVPPQPGETDRQDGELNQRGFTYGWRLTDISAATWWGILAAGPVFVTLAGALLAPARAARSANGSAPARLVLVREHRPGRTIVYPADDRYGRTPLFVCDVPSPSASDRMCEAVLYGVPRPRAAVALTVPTADGGTRTGIAATGIRLIRPAARAPYRPRQLDVTAAQMAPREAAVVWRTRTGTVAGDADGIHLTAAWGRRTVAWSDVAEVSYVVRTLVVTTTSGRRALLPGQSELAHVAAVLATMHANPDLRPTERDRHAPAPRLLWLLLLAALTALSAYLFL</sequence>
<feature type="transmembrane region" description="Helical" evidence="1">
    <location>
        <begin position="171"/>
        <end position="190"/>
    </location>
</feature>
<feature type="transmembrane region" description="Helical" evidence="1">
    <location>
        <begin position="297"/>
        <end position="318"/>
    </location>
</feature>
<keyword evidence="3" id="KW-1185">Reference proteome</keyword>
<keyword evidence="1" id="KW-0472">Membrane</keyword>
<feature type="transmembrane region" description="Helical" evidence="1">
    <location>
        <begin position="77"/>
        <end position="107"/>
    </location>
</feature>
<accession>A0ABV3DV39</accession>
<feature type="transmembrane region" description="Helical" evidence="1">
    <location>
        <begin position="38"/>
        <end position="57"/>
    </location>
</feature>
<proteinExistence type="predicted"/>
<dbReference type="Proteomes" id="UP001551482">
    <property type="component" value="Unassembled WGS sequence"/>
</dbReference>
<evidence type="ECO:0000256" key="1">
    <source>
        <dbReference type="SAM" id="Phobius"/>
    </source>
</evidence>
<keyword evidence="1" id="KW-0812">Transmembrane</keyword>
<reference evidence="2 3" key="1">
    <citation type="submission" date="2024-06" db="EMBL/GenBank/DDBJ databases">
        <title>The Natural Products Discovery Center: Release of the First 8490 Sequenced Strains for Exploring Actinobacteria Biosynthetic Diversity.</title>
        <authorList>
            <person name="Kalkreuter E."/>
            <person name="Kautsar S.A."/>
            <person name="Yang D."/>
            <person name="Bader C.D."/>
            <person name="Teijaro C.N."/>
            <person name="Fluegel L."/>
            <person name="Davis C.M."/>
            <person name="Simpson J.R."/>
            <person name="Lauterbach L."/>
            <person name="Steele A.D."/>
            <person name="Gui C."/>
            <person name="Meng S."/>
            <person name="Li G."/>
            <person name="Viehrig K."/>
            <person name="Ye F."/>
            <person name="Su P."/>
            <person name="Kiefer A.F."/>
            <person name="Nichols A."/>
            <person name="Cepeda A.J."/>
            <person name="Yan W."/>
            <person name="Fan B."/>
            <person name="Jiang Y."/>
            <person name="Adhikari A."/>
            <person name="Zheng C.-J."/>
            <person name="Schuster L."/>
            <person name="Cowan T.M."/>
            <person name="Smanski M.J."/>
            <person name="Chevrette M.G."/>
            <person name="De Carvalho L.P.S."/>
            <person name="Shen B."/>
        </authorList>
    </citation>
    <scope>NUCLEOTIDE SEQUENCE [LARGE SCALE GENOMIC DNA]</scope>
    <source>
        <strain evidence="2 3">NPDC048946</strain>
    </source>
</reference>
<evidence type="ECO:0000313" key="3">
    <source>
        <dbReference type="Proteomes" id="UP001551482"/>
    </source>
</evidence>
<comment type="caution">
    <text evidence="2">The sequence shown here is derived from an EMBL/GenBank/DDBJ whole genome shotgun (WGS) entry which is preliminary data.</text>
</comment>